<dbReference type="InterPro" id="IPR050679">
    <property type="entry name" value="Bact_HTH_transcr_reg"/>
</dbReference>
<dbReference type="InterPro" id="IPR036390">
    <property type="entry name" value="WH_DNA-bd_sf"/>
</dbReference>
<protein>
    <submittedName>
        <fullName evidence="5">Winged helix-turn-helix transcriptional regulator</fullName>
    </submittedName>
</protein>
<dbReference type="Gene3D" id="1.10.10.10">
    <property type="entry name" value="Winged helix-like DNA-binding domain superfamily/Winged helix DNA-binding domain"/>
    <property type="match status" value="1"/>
</dbReference>
<feature type="domain" description="HTH gntR-type" evidence="4">
    <location>
        <begin position="9"/>
        <end position="76"/>
    </location>
</feature>
<evidence type="ECO:0000313" key="6">
    <source>
        <dbReference type="Proteomes" id="UP000671836"/>
    </source>
</evidence>
<dbReference type="CDD" id="cd07377">
    <property type="entry name" value="WHTH_GntR"/>
    <property type="match status" value="1"/>
</dbReference>
<name>A0ABX7RQW1_9ACTN</name>
<dbReference type="SMART" id="SM00345">
    <property type="entry name" value="HTH_GNTR"/>
    <property type="match status" value="1"/>
</dbReference>
<sequence>MTISEDDPRQPFEQVAAVLRREIEQASIAPGQKVGSVRELAARFRVSPTTVQRALRVLRDEGLLMTTGRGTFARDPKQVGQVPDDVDSVDLSEVLRQLRHVTSQVSDLRSRVERLEAELADPAAETK</sequence>
<dbReference type="Proteomes" id="UP000671836">
    <property type="component" value="Chromosome"/>
</dbReference>
<gene>
    <name evidence="5" type="ORF">J3S04_03855</name>
</gene>
<dbReference type="SUPFAM" id="SSF46785">
    <property type="entry name" value="Winged helix' DNA-binding domain"/>
    <property type="match status" value="1"/>
</dbReference>
<accession>A0ABX7RQW1</accession>
<dbReference type="EMBL" id="CP071595">
    <property type="protein sequence ID" value="QSY50197.1"/>
    <property type="molecule type" value="Genomic_DNA"/>
</dbReference>
<keyword evidence="3" id="KW-0804">Transcription</keyword>
<evidence type="ECO:0000313" key="5">
    <source>
        <dbReference type="EMBL" id="QSY50197.1"/>
    </source>
</evidence>
<dbReference type="PROSITE" id="PS50949">
    <property type="entry name" value="HTH_GNTR"/>
    <property type="match status" value="1"/>
</dbReference>
<evidence type="ECO:0000256" key="3">
    <source>
        <dbReference type="ARBA" id="ARBA00023163"/>
    </source>
</evidence>
<keyword evidence="2" id="KW-0238">DNA-binding</keyword>
<dbReference type="PANTHER" id="PTHR44846:SF17">
    <property type="entry name" value="GNTR-FAMILY TRANSCRIPTIONAL REGULATOR"/>
    <property type="match status" value="1"/>
</dbReference>
<dbReference type="InterPro" id="IPR036388">
    <property type="entry name" value="WH-like_DNA-bd_sf"/>
</dbReference>
<dbReference type="Pfam" id="PF00392">
    <property type="entry name" value="GntR"/>
    <property type="match status" value="1"/>
</dbReference>
<proteinExistence type="predicted"/>
<keyword evidence="6" id="KW-1185">Reference proteome</keyword>
<dbReference type="RefSeq" id="WP_179198923.1">
    <property type="nucleotide sequence ID" value="NZ_CP071595.1"/>
</dbReference>
<dbReference type="PANTHER" id="PTHR44846">
    <property type="entry name" value="MANNOSYL-D-GLYCERATE TRANSPORT/METABOLISM SYSTEM REPRESSOR MNGR-RELATED"/>
    <property type="match status" value="1"/>
</dbReference>
<evidence type="ECO:0000256" key="1">
    <source>
        <dbReference type="ARBA" id="ARBA00023015"/>
    </source>
</evidence>
<evidence type="ECO:0000256" key="2">
    <source>
        <dbReference type="ARBA" id="ARBA00023125"/>
    </source>
</evidence>
<dbReference type="InterPro" id="IPR000524">
    <property type="entry name" value="Tscrpt_reg_HTH_GntR"/>
</dbReference>
<evidence type="ECO:0000259" key="4">
    <source>
        <dbReference type="PROSITE" id="PS50949"/>
    </source>
</evidence>
<reference evidence="5 6" key="1">
    <citation type="submission" date="2021-03" db="EMBL/GenBank/DDBJ databases">
        <title>Streptomyces strains.</title>
        <authorList>
            <person name="Lund M.B."/>
            <person name="Toerring T."/>
        </authorList>
    </citation>
    <scope>NUCLEOTIDE SEQUENCE [LARGE SCALE GENOMIC DNA]</scope>
    <source>
        <strain evidence="5 6">KCC S-1010</strain>
    </source>
</reference>
<keyword evidence="1" id="KW-0805">Transcription regulation</keyword>
<organism evidence="5 6">
    <name type="scientific">Streptomyces griseocarneus</name>
    <dbReference type="NCBI Taxonomy" id="51201"/>
    <lineage>
        <taxon>Bacteria</taxon>
        <taxon>Bacillati</taxon>
        <taxon>Actinomycetota</taxon>
        <taxon>Actinomycetes</taxon>
        <taxon>Kitasatosporales</taxon>
        <taxon>Streptomycetaceae</taxon>
        <taxon>Streptomyces</taxon>
    </lineage>
</organism>